<dbReference type="EMBL" id="KZ107840">
    <property type="protein sequence ID" value="OSS51717.1"/>
    <property type="molecule type" value="Genomic_DNA"/>
</dbReference>
<evidence type="ECO:0000313" key="2">
    <source>
        <dbReference type="Proteomes" id="UP000193240"/>
    </source>
</evidence>
<evidence type="ECO:0000313" key="1">
    <source>
        <dbReference type="EMBL" id="OSS51717.1"/>
    </source>
</evidence>
<name>A0A1Y2M8B4_EPING</name>
<dbReference type="AlphaFoldDB" id="A0A1Y2M8B4"/>
<accession>A0A1Y2M8B4</accession>
<gene>
    <name evidence="1" type="ORF">B5807_03213</name>
</gene>
<reference evidence="1 2" key="1">
    <citation type="journal article" date="2017" name="Genome Announc.">
        <title>Genome sequence of the saprophytic ascomycete Epicoccum nigrum ICMP 19927 strain isolated from New Zealand.</title>
        <authorList>
            <person name="Fokin M."/>
            <person name="Fleetwood D."/>
            <person name="Weir B.S."/>
            <person name="Villas-Boas S.G."/>
        </authorList>
    </citation>
    <scope>NUCLEOTIDE SEQUENCE [LARGE SCALE GENOMIC DNA]</scope>
    <source>
        <strain evidence="1 2">ICMP 19927</strain>
    </source>
</reference>
<dbReference type="Proteomes" id="UP000193240">
    <property type="component" value="Unassembled WGS sequence"/>
</dbReference>
<proteinExistence type="predicted"/>
<keyword evidence="2" id="KW-1185">Reference proteome</keyword>
<dbReference type="InParanoid" id="A0A1Y2M8B4"/>
<protein>
    <submittedName>
        <fullName evidence="1">Uncharacterized protein</fullName>
    </submittedName>
</protein>
<organism evidence="1 2">
    <name type="scientific">Epicoccum nigrum</name>
    <name type="common">Soil fungus</name>
    <name type="synonym">Epicoccum purpurascens</name>
    <dbReference type="NCBI Taxonomy" id="105696"/>
    <lineage>
        <taxon>Eukaryota</taxon>
        <taxon>Fungi</taxon>
        <taxon>Dikarya</taxon>
        <taxon>Ascomycota</taxon>
        <taxon>Pezizomycotina</taxon>
        <taxon>Dothideomycetes</taxon>
        <taxon>Pleosporomycetidae</taxon>
        <taxon>Pleosporales</taxon>
        <taxon>Pleosporineae</taxon>
        <taxon>Didymellaceae</taxon>
        <taxon>Epicoccum</taxon>
    </lineage>
</organism>
<sequence length="118" mass="13282">MVQEWQVDLEDHIHLEDQAHDVAIKGVASTKRDLDTRMANLARLSEEFYRYCRYGFPNVSTLKDIVSYGNAVKAERARVEAAEKLSVHRQLGKLEKLQSALAAKFSVLNGPDVKAPVD</sequence>